<sequence length="109" mass="12784">MLKIYSDICFNQEFICSLYLGRKYILIFKEETHPLKNPPFKAIEIEKIKKKEFIEKTELRLAVKNSNSYFCDKYILSGDQNQINNLQSQIDTLSQGEIKIFSSSQLKLP</sequence>
<evidence type="ECO:0000313" key="2">
    <source>
        <dbReference type="Proteomes" id="UP001628156"/>
    </source>
</evidence>
<protein>
    <submittedName>
        <fullName evidence="1">Uncharacterized protein</fullName>
    </submittedName>
</protein>
<gene>
    <name evidence="1" type="ORF">ENUP19_0166G0022</name>
</gene>
<accession>A0ABQ0DM38</accession>
<reference evidence="1 2" key="1">
    <citation type="journal article" date="2019" name="PLoS Negl. Trop. Dis.">
        <title>Whole genome sequencing of Entamoeba nuttalli reveals mammalian host-related molecular signatures and a novel octapeptide-repeat surface protein.</title>
        <authorList>
            <person name="Tanaka M."/>
            <person name="Makiuchi T."/>
            <person name="Komiyama T."/>
            <person name="Shiina T."/>
            <person name="Osaki K."/>
            <person name="Tachibana H."/>
        </authorList>
    </citation>
    <scope>NUCLEOTIDE SEQUENCE [LARGE SCALE GENOMIC DNA]</scope>
    <source>
        <strain evidence="1 2">P19-061405</strain>
    </source>
</reference>
<evidence type="ECO:0000313" key="1">
    <source>
        <dbReference type="EMBL" id="GAB1223933.1"/>
    </source>
</evidence>
<dbReference type="EMBL" id="BAAFRS010000166">
    <property type="protein sequence ID" value="GAB1223933.1"/>
    <property type="molecule type" value="Genomic_DNA"/>
</dbReference>
<name>A0ABQ0DM38_9EUKA</name>
<comment type="caution">
    <text evidence="1">The sequence shown here is derived from an EMBL/GenBank/DDBJ whole genome shotgun (WGS) entry which is preliminary data.</text>
</comment>
<dbReference type="Proteomes" id="UP001628156">
    <property type="component" value="Unassembled WGS sequence"/>
</dbReference>
<keyword evidence="2" id="KW-1185">Reference proteome</keyword>
<organism evidence="1 2">
    <name type="scientific">Entamoeba nuttalli</name>
    <dbReference type="NCBI Taxonomy" id="412467"/>
    <lineage>
        <taxon>Eukaryota</taxon>
        <taxon>Amoebozoa</taxon>
        <taxon>Evosea</taxon>
        <taxon>Archamoebae</taxon>
        <taxon>Mastigamoebida</taxon>
        <taxon>Entamoebidae</taxon>
        <taxon>Entamoeba</taxon>
    </lineage>
</organism>
<proteinExistence type="predicted"/>